<accession>A0A151AHL2</accession>
<dbReference type="InterPro" id="IPR000847">
    <property type="entry name" value="LysR_HTH_N"/>
</dbReference>
<comment type="subcellular location">
    <subcellularLocation>
        <location evidence="1">Cell membrane</location>
        <topology evidence="1">Peripheral membrane protein</topology>
    </subcellularLocation>
</comment>
<name>A0A151AHL2_9EURY</name>
<dbReference type="GO" id="GO:0030151">
    <property type="term" value="F:molybdenum ion binding"/>
    <property type="evidence" value="ECO:0007669"/>
    <property type="project" value="InterPro"/>
</dbReference>
<reference evidence="7 8" key="1">
    <citation type="submission" date="2016-02" db="EMBL/GenBank/DDBJ databases">
        <title>Genome sequence of Halalkalicoccus paucihalophilus DSM 24557.</title>
        <authorList>
            <person name="Poehlein A."/>
            <person name="Daniel R."/>
        </authorList>
    </citation>
    <scope>NUCLEOTIDE SEQUENCE [LARGE SCALE GENOMIC DNA]</scope>
    <source>
        <strain evidence="7 8">DSM 24557</strain>
    </source>
</reference>
<keyword evidence="7" id="KW-0238">DNA-binding</keyword>
<dbReference type="GO" id="GO:0003700">
    <property type="term" value="F:DNA-binding transcription factor activity"/>
    <property type="evidence" value="ECO:0007669"/>
    <property type="project" value="InterPro"/>
</dbReference>
<evidence type="ECO:0000313" key="7">
    <source>
        <dbReference type="EMBL" id="KYH27062.1"/>
    </source>
</evidence>
<dbReference type="Gene3D" id="1.10.10.10">
    <property type="entry name" value="Winged helix-like DNA-binding domain superfamily/Winged helix DNA-binding domain"/>
    <property type="match status" value="1"/>
</dbReference>
<keyword evidence="4" id="KW-0500">Molybdenum</keyword>
<dbReference type="InterPro" id="IPR036388">
    <property type="entry name" value="WH-like_DNA-bd_sf"/>
</dbReference>
<evidence type="ECO:0000313" key="8">
    <source>
        <dbReference type="Proteomes" id="UP000075321"/>
    </source>
</evidence>
<dbReference type="EMBL" id="LTAZ01000003">
    <property type="protein sequence ID" value="KYH27062.1"/>
    <property type="molecule type" value="Genomic_DNA"/>
</dbReference>
<dbReference type="SUPFAM" id="SSF46785">
    <property type="entry name" value="Winged helix' DNA-binding domain"/>
    <property type="match status" value="1"/>
</dbReference>
<dbReference type="InterPro" id="IPR004606">
    <property type="entry name" value="Mop_domain"/>
</dbReference>
<dbReference type="PIRSF" id="PIRSF005763">
    <property type="entry name" value="Txn_reg_ModE"/>
    <property type="match status" value="1"/>
</dbReference>
<evidence type="ECO:0000256" key="1">
    <source>
        <dbReference type="ARBA" id="ARBA00004202"/>
    </source>
</evidence>
<dbReference type="InterPro" id="IPR016462">
    <property type="entry name" value="ModE"/>
</dbReference>
<dbReference type="AlphaFoldDB" id="A0A151AHL2"/>
<keyword evidence="8" id="KW-1185">Reference proteome</keyword>
<dbReference type="GO" id="GO:0003677">
    <property type="term" value="F:DNA binding"/>
    <property type="evidence" value="ECO:0007669"/>
    <property type="project" value="UniProtKB-KW"/>
</dbReference>
<dbReference type="PANTHER" id="PTHR30432:SF1">
    <property type="entry name" value="DNA-BINDING TRANSCRIPTIONAL DUAL REGULATOR MODE"/>
    <property type="match status" value="1"/>
</dbReference>
<comment type="caution">
    <text evidence="7">The sequence shown here is derived from an EMBL/GenBank/DDBJ whole genome shotgun (WGS) entry which is preliminary data.</text>
</comment>
<evidence type="ECO:0000256" key="3">
    <source>
        <dbReference type="ARBA" id="ARBA00022448"/>
    </source>
</evidence>
<dbReference type="Gene3D" id="2.40.50.100">
    <property type="match status" value="1"/>
</dbReference>
<dbReference type="Pfam" id="PF03459">
    <property type="entry name" value="TOBE"/>
    <property type="match status" value="1"/>
</dbReference>
<gene>
    <name evidence="7" type="ORF">HAPAU_09520</name>
</gene>
<dbReference type="SUPFAM" id="SSF50331">
    <property type="entry name" value="MOP-like"/>
    <property type="match status" value="1"/>
</dbReference>
<sequence>MDEDVRGTLEMGLAVGDAVVTDRDVVLFEAIEQHGSIHAAAHALERSYSHAQRRVVELEEALGPLVDRQRGGSGGGGSSLTEDARALLARFDRLETAAEGLTAVEETVLSGRVIERDGELGTVDCGPGRLRALVPPEAEAVTVAIRSDAVTLTPPEETPAPEETSARNRFSGTVEAVETGESVARVRLDIGSEVSLLALVTRTSVDRLGLEPGRAVVASFKATATRATPTHRD</sequence>
<keyword evidence="3" id="KW-0813">Transport</keyword>
<dbReference type="PANTHER" id="PTHR30432">
    <property type="entry name" value="TRANSCRIPTIONAL REGULATOR MODE"/>
    <property type="match status" value="1"/>
</dbReference>
<dbReference type="InterPro" id="IPR051815">
    <property type="entry name" value="Molybdate_resp_trans_reg"/>
</dbReference>
<dbReference type="GO" id="GO:0005886">
    <property type="term" value="C:plasma membrane"/>
    <property type="evidence" value="ECO:0007669"/>
    <property type="project" value="UniProtKB-SubCell"/>
</dbReference>
<evidence type="ECO:0000256" key="5">
    <source>
        <dbReference type="ARBA" id="ARBA00022737"/>
    </source>
</evidence>
<feature type="domain" description="Mop" evidence="6">
    <location>
        <begin position="163"/>
        <end position="229"/>
    </location>
</feature>
<evidence type="ECO:0000259" key="6">
    <source>
        <dbReference type="PROSITE" id="PS51866"/>
    </source>
</evidence>
<dbReference type="RefSeq" id="WP_084383664.1">
    <property type="nucleotide sequence ID" value="NZ_LTAZ01000003.1"/>
</dbReference>
<proteinExistence type="inferred from homology"/>
<dbReference type="Proteomes" id="UP000075321">
    <property type="component" value="Unassembled WGS sequence"/>
</dbReference>
<comment type="similarity">
    <text evidence="2">Belongs to the ModE family.</text>
</comment>
<dbReference type="InterPro" id="IPR005116">
    <property type="entry name" value="Transp-assoc_OB_typ1"/>
</dbReference>
<dbReference type="InterPro" id="IPR036390">
    <property type="entry name" value="WH_DNA-bd_sf"/>
</dbReference>
<dbReference type="InterPro" id="IPR008995">
    <property type="entry name" value="Mo/tungstate-bd_C_term_dom"/>
</dbReference>
<evidence type="ECO:0000256" key="4">
    <source>
        <dbReference type="ARBA" id="ARBA00022505"/>
    </source>
</evidence>
<dbReference type="PATRIC" id="fig|1008153.3.peg.959"/>
<dbReference type="OrthoDB" id="70912at2157"/>
<dbReference type="PROSITE" id="PS51866">
    <property type="entry name" value="MOP"/>
    <property type="match status" value="1"/>
</dbReference>
<protein>
    <submittedName>
        <fullName evidence="7">DNA-binding transcriptional regulator ModE</fullName>
    </submittedName>
</protein>
<dbReference type="GO" id="GO:0015689">
    <property type="term" value="P:molybdate ion transport"/>
    <property type="evidence" value="ECO:0007669"/>
    <property type="project" value="InterPro"/>
</dbReference>
<keyword evidence="5" id="KW-0677">Repeat</keyword>
<organism evidence="7 8">
    <name type="scientific">Halalkalicoccus paucihalophilus</name>
    <dbReference type="NCBI Taxonomy" id="1008153"/>
    <lineage>
        <taxon>Archaea</taxon>
        <taxon>Methanobacteriati</taxon>
        <taxon>Methanobacteriota</taxon>
        <taxon>Stenosarchaea group</taxon>
        <taxon>Halobacteria</taxon>
        <taxon>Halobacteriales</taxon>
        <taxon>Halococcaceae</taxon>
        <taxon>Halalkalicoccus</taxon>
    </lineage>
</organism>
<dbReference type="NCBIfam" id="TIGR00638">
    <property type="entry name" value="Mop"/>
    <property type="match status" value="1"/>
</dbReference>
<dbReference type="Pfam" id="PF00126">
    <property type="entry name" value="HTH_1"/>
    <property type="match status" value="1"/>
</dbReference>
<evidence type="ECO:0000256" key="2">
    <source>
        <dbReference type="ARBA" id="ARBA00008110"/>
    </source>
</evidence>